<dbReference type="Proteomes" id="UP000030856">
    <property type="component" value="Unassembled WGS sequence"/>
</dbReference>
<dbReference type="InterPro" id="IPR045445">
    <property type="entry name" value="DUF6502"/>
</dbReference>
<dbReference type="OrthoDB" id="6356376at2"/>
<reference evidence="2 4" key="2">
    <citation type="submission" date="2016-11" db="EMBL/GenBank/DDBJ databases">
        <title>Mixed transmission modes and dynamic genome evolution in an obligate animal-bacterial symbiosis.</title>
        <authorList>
            <person name="Russell S.L."/>
            <person name="Corbett-Detig R.B."/>
            <person name="Cavanaugh C.M."/>
        </authorList>
    </citation>
    <scope>NUCLEOTIDE SEQUENCE [LARGE SCALE GENOMIC DNA]</scope>
    <source>
        <strain evidence="2">MA-KB16</strain>
    </source>
</reference>
<organism evidence="1 3">
    <name type="scientific">Solemya velum gill symbiont</name>
    <dbReference type="NCBI Taxonomy" id="2340"/>
    <lineage>
        <taxon>Bacteria</taxon>
        <taxon>Pseudomonadati</taxon>
        <taxon>Pseudomonadota</taxon>
        <taxon>Gammaproteobacteria</taxon>
        <taxon>sulfur-oxidizing symbionts</taxon>
    </lineage>
</organism>
<protein>
    <submittedName>
        <fullName evidence="1">Uncharacterized protein</fullName>
    </submittedName>
</protein>
<keyword evidence="3" id="KW-1185">Reference proteome</keyword>
<dbReference type="Pfam" id="PF20112">
    <property type="entry name" value="DUF6502"/>
    <property type="match status" value="1"/>
</dbReference>
<dbReference type="Proteomes" id="UP000190962">
    <property type="component" value="Unassembled WGS sequence"/>
</dbReference>
<sequence>MNSALFNAIYRLLTPLVRFLLRKEVSFDAFSQLARKVYVDISEERLLESEGKATTSRIAIVTGLTRKDVAKLRTLSVDSSAMTPRYNRSTKVISGWLHDSDFCDSRKQPRMLTPEGEHPCFESLVSRYSGDMPYRAMLKELLGTETVELSPTGKVRLLKRSFIPHDDESEGISILGNETHNLIDTIDHNLNSDSKDDLRFQRNVAYDNLPEEALPEFKAFVEENGQRLIDQFNRKLAAEDRDVTGDTKGTGRMKAGVGIYYFEEPVGEETAKDNNGKES</sequence>
<dbReference type="EMBL" id="MPNX01000001">
    <property type="protein sequence ID" value="OOY36213.1"/>
    <property type="molecule type" value="Genomic_DNA"/>
</dbReference>
<dbReference type="GeneID" id="86990664"/>
<proteinExistence type="predicted"/>
<evidence type="ECO:0000313" key="4">
    <source>
        <dbReference type="Proteomes" id="UP000190962"/>
    </source>
</evidence>
<dbReference type="EMBL" id="JRAA01000001">
    <property type="protein sequence ID" value="KHF26686.1"/>
    <property type="molecule type" value="Genomic_DNA"/>
</dbReference>
<dbReference type="eggNOG" id="COG5281">
    <property type="taxonomic scope" value="Bacteria"/>
</dbReference>
<gene>
    <name evidence="2" type="ORF">BOV88_01070</name>
    <name evidence="1" type="ORF">JV46_23390</name>
</gene>
<dbReference type="STRING" id="2340.JV46_23390"/>
<evidence type="ECO:0000313" key="2">
    <source>
        <dbReference type="EMBL" id="OOY36213.1"/>
    </source>
</evidence>
<dbReference type="AlphaFoldDB" id="A0A0B0HGS5"/>
<comment type="caution">
    <text evidence="1">The sequence shown here is derived from an EMBL/GenBank/DDBJ whole genome shotgun (WGS) entry which is preliminary data.</text>
</comment>
<reference evidence="1 3" key="1">
    <citation type="journal article" date="2014" name="BMC Genomics">
        <title>The genome of the intracellular bacterium of the coastal bivalve, Solemya velum: a blueprint for thriving in and out of symbiosis.</title>
        <authorList>
            <person name="Dmytrenko O."/>
            <person name="Russell S.L."/>
            <person name="Loo W.T."/>
            <person name="Fontanez K.M."/>
            <person name="Liao L."/>
            <person name="Roeselers G."/>
            <person name="Sharma R."/>
            <person name="Stewart F.J."/>
            <person name="Newton I.L."/>
            <person name="Woyke T."/>
            <person name="Wu D."/>
            <person name="Lang J.M."/>
            <person name="Eisen J.A."/>
            <person name="Cavanaugh C.M."/>
        </authorList>
    </citation>
    <scope>NUCLEOTIDE SEQUENCE [LARGE SCALE GENOMIC DNA]</scope>
    <source>
        <strain evidence="1 3">WH</strain>
    </source>
</reference>
<accession>A0A0B0HGS5</accession>
<dbReference type="RefSeq" id="WP_052132077.1">
    <property type="nucleotide sequence ID" value="NZ_JRAA01000001.1"/>
</dbReference>
<evidence type="ECO:0000313" key="3">
    <source>
        <dbReference type="Proteomes" id="UP000030856"/>
    </source>
</evidence>
<evidence type="ECO:0000313" key="1">
    <source>
        <dbReference type="EMBL" id="KHF26686.1"/>
    </source>
</evidence>
<dbReference type="PATRIC" id="fig|2340.3.peg.1200"/>
<name>A0A0B0HGS5_SOVGS</name>